<evidence type="ECO:0000313" key="1">
    <source>
        <dbReference type="EMBL" id="MBB5514745.1"/>
    </source>
</evidence>
<dbReference type="AlphaFoldDB" id="A0A840WYJ5"/>
<protein>
    <submittedName>
        <fullName evidence="1">Uncharacterized protein</fullName>
    </submittedName>
</protein>
<evidence type="ECO:0000313" key="2">
    <source>
        <dbReference type="Proteomes" id="UP000553766"/>
    </source>
</evidence>
<name>A0A840WYJ5_9RHOB</name>
<dbReference type="Proteomes" id="UP000553766">
    <property type="component" value="Unassembled WGS sequence"/>
</dbReference>
<sequence length="60" mass="6492">MLQSDIRDLRARALKHGFIAGAEALSLAHEIIDLGAERQGREEGNVVQLHCATAPNVDLT</sequence>
<reference evidence="1 2" key="1">
    <citation type="submission" date="2020-08" db="EMBL/GenBank/DDBJ databases">
        <title>Genomic Encyclopedia of Type Strains, Phase IV (KMG-IV): sequencing the most valuable type-strain genomes for metagenomic binning, comparative biology and taxonomic classification.</title>
        <authorList>
            <person name="Goeker M."/>
        </authorList>
    </citation>
    <scope>NUCLEOTIDE SEQUENCE [LARGE SCALE GENOMIC DNA]</scope>
    <source>
        <strain evidence="1 2">DSM 103377</strain>
    </source>
</reference>
<dbReference type="EMBL" id="JACIJS010000002">
    <property type="protein sequence ID" value="MBB5514745.1"/>
    <property type="molecule type" value="Genomic_DNA"/>
</dbReference>
<accession>A0A840WYJ5</accession>
<proteinExistence type="predicted"/>
<keyword evidence="2" id="KW-1185">Reference proteome</keyword>
<organism evidence="1 2">
    <name type="scientific">Rubricella aquisinus</name>
    <dbReference type="NCBI Taxonomy" id="2028108"/>
    <lineage>
        <taxon>Bacteria</taxon>
        <taxon>Pseudomonadati</taxon>
        <taxon>Pseudomonadota</taxon>
        <taxon>Alphaproteobacteria</taxon>
        <taxon>Rhodobacterales</taxon>
        <taxon>Paracoccaceae</taxon>
        <taxon>Rubricella</taxon>
    </lineage>
</organism>
<gene>
    <name evidence="1" type="ORF">FHS89_000751</name>
</gene>
<comment type="caution">
    <text evidence="1">The sequence shown here is derived from an EMBL/GenBank/DDBJ whole genome shotgun (WGS) entry which is preliminary data.</text>
</comment>
<dbReference type="RefSeq" id="WP_184008667.1">
    <property type="nucleotide sequence ID" value="NZ_JACIJS010000002.1"/>
</dbReference>